<sequence>MRKHLAFALLMLFLLSASCDDETPVSNDAEPKITMTDIHHETGVQELLSKIKTGSANGRVSSLEISGAFFKYEEPDSGILNYTFLLPDDSPAYYENLILSKQAEGFYGYIYRYIPDSTQEADGSFQGTIKQFDLDGKQIGKFSIPFTRDTIYSGGRTQLINQCIQSIDQVCVTEYEVRVVTDYPCHCQYERKTAVGQVCTFSFNRGWCDDMTGVPPAGGGTYVGIGDGPAPRSGSGSNSGTVKPVKKNPVVVVPGNDLYAGDKCVACIENYLKDPCLKMVAKKVLDPAIASSYNKLIQDIFNKNDKVNLIIREGDAEDMKNDDKKSANGWTEPVESHNGIVDIIIELNTEKLNSNVSQEYIASTIYHEAFHAIVHYFDKDKWFFVNTPTDDHISIFYTYLDLIASGLQKAYPNLTLREAQGLILKGMMDYKKEWGVLYDKILQKKNITEDQLRDIVRRHSSKISGTSCN</sequence>
<dbReference type="PROSITE" id="PS51257">
    <property type="entry name" value="PROKAR_LIPOPROTEIN"/>
    <property type="match status" value="1"/>
</dbReference>
<dbReference type="Proteomes" id="UP001597112">
    <property type="component" value="Unassembled WGS sequence"/>
</dbReference>
<reference evidence="3" key="1">
    <citation type="journal article" date="2019" name="Int. J. Syst. Evol. Microbiol.">
        <title>The Global Catalogue of Microorganisms (GCM) 10K type strain sequencing project: providing services to taxonomists for standard genome sequencing and annotation.</title>
        <authorList>
            <consortium name="The Broad Institute Genomics Platform"/>
            <consortium name="The Broad Institute Genome Sequencing Center for Infectious Disease"/>
            <person name="Wu L."/>
            <person name="Ma J."/>
        </authorList>
    </citation>
    <scope>NUCLEOTIDE SEQUENCE [LARGE SCALE GENOMIC DNA]</scope>
    <source>
        <strain evidence="3">CCUG 58938</strain>
    </source>
</reference>
<protein>
    <submittedName>
        <fullName evidence="2">Uncharacterized protein</fullName>
    </submittedName>
</protein>
<evidence type="ECO:0000256" key="1">
    <source>
        <dbReference type="SAM" id="SignalP"/>
    </source>
</evidence>
<evidence type="ECO:0000313" key="3">
    <source>
        <dbReference type="Proteomes" id="UP001597112"/>
    </source>
</evidence>
<dbReference type="EMBL" id="JBHTKA010000007">
    <property type="protein sequence ID" value="MFD1001164.1"/>
    <property type="molecule type" value="Genomic_DNA"/>
</dbReference>
<evidence type="ECO:0000313" key="2">
    <source>
        <dbReference type="EMBL" id="MFD1001164.1"/>
    </source>
</evidence>
<proteinExistence type="predicted"/>
<accession>A0ABW3K4G9</accession>
<name>A0ABW3K4G9_9BACT</name>
<dbReference type="RefSeq" id="WP_377580611.1">
    <property type="nucleotide sequence ID" value="NZ_JBHTKA010000007.1"/>
</dbReference>
<comment type="caution">
    <text evidence="2">The sequence shown here is derived from an EMBL/GenBank/DDBJ whole genome shotgun (WGS) entry which is preliminary data.</text>
</comment>
<keyword evidence="1" id="KW-0732">Signal</keyword>
<organism evidence="2 3">
    <name type="scientific">Ohtaekwangia kribbensis</name>
    <dbReference type="NCBI Taxonomy" id="688913"/>
    <lineage>
        <taxon>Bacteria</taxon>
        <taxon>Pseudomonadati</taxon>
        <taxon>Bacteroidota</taxon>
        <taxon>Cytophagia</taxon>
        <taxon>Cytophagales</taxon>
        <taxon>Fulvivirgaceae</taxon>
        <taxon>Ohtaekwangia</taxon>
    </lineage>
</organism>
<feature type="signal peptide" evidence="1">
    <location>
        <begin position="1"/>
        <end position="19"/>
    </location>
</feature>
<keyword evidence="3" id="KW-1185">Reference proteome</keyword>
<feature type="chain" id="PRO_5047186996" evidence="1">
    <location>
        <begin position="20"/>
        <end position="469"/>
    </location>
</feature>
<gene>
    <name evidence="2" type="ORF">ACFQ21_17685</name>
</gene>